<comment type="caution">
    <text evidence="5">The sequence shown here is derived from an EMBL/GenBank/DDBJ whole genome shotgun (WGS) entry which is preliminary data.</text>
</comment>
<reference evidence="5 6" key="1">
    <citation type="journal article" date="2015" name="Genome Announc.">
        <title>Draft Genome Sequence of Filamentous Marine Cyanobacterium Lyngbya confervoides Strain BDU141951.</title>
        <authorList>
            <person name="Chandrababunaidu M.M."/>
            <person name="Sen D."/>
            <person name="Tripathy S."/>
        </authorList>
    </citation>
    <scope>NUCLEOTIDE SEQUENCE [LARGE SCALE GENOMIC DNA]</scope>
    <source>
        <strain evidence="5 6">BDU141951</strain>
    </source>
</reference>
<dbReference type="Proteomes" id="UP000031561">
    <property type="component" value="Unassembled WGS sequence"/>
</dbReference>
<dbReference type="InterPro" id="IPR038594">
    <property type="entry name" value="SepF-like_sf"/>
</dbReference>
<proteinExistence type="predicted"/>
<keyword evidence="2" id="KW-0717">Septation</keyword>
<evidence type="ECO:0000256" key="3">
    <source>
        <dbReference type="ARBA" id="ARBA00023306"/>
    </source>
</evidence>
<evidence type="ECO:0000256" key="2">
    <source>
        <dbReference type="ARBA" id="ARBA00023210"/>
    </source>
</evidence>
<evidence type="ECO:0000256" key="4">
    <source>
        <dbReference type="ARBA" id="ARBA00044936"/>
    </source>
</evidence>
<evidence type="ECO:0000313" key="5">
    <source>
        <dbReference type="EMBL" id="MCM1983525.1"/>
    </source>
</evidence>
<organism evidence="5 6">
    <name type="scientific">Lyngbya confervoides BDU141951</name>
    <dbReference type="NCBI Taxonomy" id="1574623"/>
    <lineage>
        <taxon>Bacteria</taxon>
        <taxon>Bacillati</taxon>
        <taxon>Cyanobacteriota</taxon>
        <taxon>Cyanophyceae</taxon>
        <taxon>Oscillatoriophycideae</taxon>
        <taxon>Oscillatoriales</taxon>
        <taxon>Microcoleaceae</taxon>
        <taxon>Lyngbya</taxon>
    </lineage>
</organism>
<dbReference type="RefSeq" id="WP_166282321.1">
    <property type="nucleotide sequence ID" value="NZ_JTHE03000063.1"/>
</dbReference>
<dbReference type="GO" id="GO:0000917">
    <property type="term" value="P:division septum assembly"/>
    <property type="evidence" value="ECO:0007669"/>
    <property type="project" value="UniProtKB-KW"/>
</dbReference>
<dbReference type="Gene3D" id="3.30.110.150">
    <property type="entry name" value="SepF-like protein"/>
    <property type="match status" value="1"/>
</dbReference>
<comment type="function">
    <text evidence="4">Cell division protein that is part of the divisome complex and is recruited early to the Z-ring. Probably stimulates Z-ring formation, perhaps through the cross-linking of FtsZ protofilaments. Its function overlaps with FtsA.</text>
</comment>
<dbReference type="Pfam" id="PF04472">
    <property type="entry name" value="SepF"/>
    <property type="match status" value="1"/>
</dbReference>
<keyword evidence="6" id="KW-1185">Reference proteome</keyword>
<dbReference type="InterPro" id="IPR023052">
    <property type="entry name" value="Cell_div_SepF"/>
</dbReference>
<keyword evidence="3" id="KW-0131">Cell cycle</keyword>
<evidence type="ECO:0000313" key="6">
    <source>
        <dbReference type="Proteomes" id="UP000031561"/>
    </source>
</evidence>
<dbReference type="InterPro" id="IPR007561">
    <property type="entry name" value="Cell_div_SepF/SepF-rel"/>
</dbReference>
<sequence length="91" mass="9316">MNNLLPLAGGGANQRITFLTPKSFAETEAAVLALKSGEVLLCNLSHLGDEDAQRIADFVSGGTCAISGHQAQIGNGVFLFTPASVKISTAA</sequence>
<dbReference type="AlphaFoldDB" id="A0ABD4T4K7"/>
<keyword evidence="1 5" id="KW-0132">Cell division</keyword>
<dbReference type="EMBL" id="JTHE03000063">
    <property type="protein sequence ID" value="MCM1983525.1"/>
    <property type="molecule type" value="Genomic_DNA"/>
</dbReference>
<protein>
    <submittedName>
        <fullName evidence="5">Cell division protein SepF</fullName>
    </submittedName>
</protein>
<accession>A0ABD4T4K7</accession>
<dbReference type="PANTHER" id="PTHR35798">
    <property type="entry name" value="CELL DIVISION PROTEIN SEPF"/>
    <property type="match status" value="1"/>
</dbReference>
<gene>
    <name evidence="5" type="ORF">QQ91_0011925</name>
</gene>
<dbReference type="PANTHER" id="PTHR35798:SF1">
    <property type="entry name" value="CELL DIVISION PROTEIN SEPF"/>
    <property type="match status" value="1"/>
</dbReference>
<evidence type="ECO:0000256" key="1">
    <source>
        <dbReference type="ARBA" id="ARBA00022618"/>
    </source>
</evidence>
<name>A0ABD4T4K7_9CYAN</name>